<accession>A0A413VRZ9</accession>
<dbReference type="PANTHER" id="PTHR43239">
    <property type="entry name" value="UPF0734 PROTEIN DDB_G0273871/DDB_G0273177"/>
    <property type="match status" value="1"/>
</dbReference>
<evidence type="ECO:0000313" key="1">
    <source>
        <dbReference type="EMBL" id="RHB36302.1"/>
    </source>
</evidence>
<dbReference type="InterPro" id="IPR008000">
    <property type="entry name" value="Rham/fucose_mutarotase"/>
</dbReference>
<dbReference type="Pfam" id="PF05336">
    <property type="entry name" value="rhaM"/>
    <property type="match status" value="1"/>
</dbReference>
<organism evidence="1 2">
    <name type="scientific">Bacteroides nordii</name>
    <dbReference type="NCBI Taxonomy" id="291645"/>
    <lineage>
        <taxon>Bacteria</taxon>
        <taxon>Pseudomonadati</taxon>
        <taxon>Bacteroidota</taxon>
        <taxon>Bacteroidia</taxon>
        <taxon>Bacteroidales</taxon>
        <taxon>Bacteroidaceae</taxon>
        <taxon>Bacteroides</taxon>
    </lineage>
</organism>
<dbReference type="PANTHER" id="PTHR43239:SF1">
    <property type="entry name" value="UPF0734 PROTEIN DDB_G0273871_DDB_G0273177"/>
    <property type="match status" value="1"/>
</dbReference>
<dbReference type="EC" id="5.1.3.32" evidence="1"/>
<reference evidence="1 2" key="1">
    <citation type="submission" date="2018-08" db="EMBL/GenBank/DDBJ databases">
        <title>A genome reference for cultivated species of the human gut microbiota.</title>
        <authorList>
            <person name="Zou Y."/>
            <person name="Xue W."/>
            <person name="Luo G."/>
        </authorList>
    </citation>
    <scope>NUCLEOTIDE SEQUENCE [LARGE SCALE GENOMIC DNA]</scope>
    <source>
        <strain evidence="1 2">AM40-30BH</strain>
    </source>
</reference>
<protein>
    <submittedName>
        <fullName evidence="1">L-rhamnose mutarotase</fullName>
        <ecNumber evidence="1">5.1.3.32</ecNumber>
    </submittedName>
</protein>
<dbReference type="EMBL" id="QSGO01000004">
    <property type="protein sequence ID" value="RHB36302.1"/>
    <property type="molecule type" value="Genomic_DNA"/>
</dbReference>
<dbReference type="Gene3D" id="3.30.70.100">
    <property type="match status" value="1"/>
</dbReference>
<keyword evidence="1" id="KW-0413">Isomerase</keyword>
<comment type="caution">
    <text evidence="1">The sequence shown here is derived from an EMBL/GenBank/DDBJ whole genome shotgun (WGS) entry which is preliminary data.</text>
</comment>
<dbReference type="InterPro" id="IPR052996">
    <property type="entry name" value="Carb_Metab_Mutarotase"/>
</dbReference>
<dbReference type="AlphaFoldDB" id="A0A413VRZ9"/>
<proteinExistence type="predicted"/>
<dbReference type="InterPro" id="IPR011008">
    <property type="entry name" value="Dimeric_a/b-barrel"/>
</dbReference>
<dbReference type="Proteomes" id="UP000284379">
    <property type="component" value="Unassembled WGS sequence"/>
</dbReference>
<name>A0A413VRZ9_9BACE</name>
<sequence>METSIKSYRTQEYHQPVKRYCRTLDLRNDPELIAEYRRRHSRENIWPEVMAGIREVGILEMEIYILGTRLFMIVETPLEFDWDTAMARLATLPRQQKWEDYMSIFQLTEPGATSAQKWQPMERMFYLYESE</sequence>
<dbReference type="GO" id="GO:0062192">
    <property type="term" value="F:L-rhamnose mutarotase activity"/>
    <property type="evidence" value="ECO:0007669"/>
    <property type="project" value="UniProtKB-EC"/>
</dbReference>
<evidence type="ECO:0000313" key="2">
    <source>
        <dbReference type="Proteomes" id="UP000284379"/>
    </source>
</evidence>
<dbReference type="SUPFAM" id="SSF54909">
    <property type="entry name" value="Dimeric alpha+beta barrel"/>
    <property type="match status" value="1"/>
</dbReference>
<dbReference type="RefSeq" id="WP_007483396.1">
    <property type="nucleotide sequence ID" value="NZ_CABJFV010000004.1"/>
</dbReference>
<gene>
    <name evidence="1" type="ORF">DW888_06560</name>
</gene>